<dbReference type="PANTHER" id="PTHR21311">
    <property type="entry name" value="CONSERVED OLIGOMERIC GOLGI COMPLEX COMPONENT 8"/>
    <property type="match status" value="1"/>
</dbReference>
<reference evidence="9 10" key="1">
    <citation type="submission" date="2019-02" db="EMBL/GenBank/DDBJ databases">
        <title>Genome sequencing of the rare red list fungi Dentipellis fragilis.</title>
        <authorList>
            <person name="Buettner E."/>
            <person name="Kellner H."/>
        </authorList>
    </citation>
    <scope>NUCLEOTIDE SEQUENCE [LARGE SCALE GENOMIC DNA]</scope>
    <source>
        <strain evidence="9 10">DSM 105465</strain>
    </source>
</reference>
<sequence>MSVELVNVLASGSTTLAKADLASPESTSYLDELVTFPLPSLLAEPTNLSSTSSQLTNALTTLCTSSYPTFLSLHTATTGLSTTLTSFSTSLTQLLDDIPSLEDAARAFTAEVNGVQSERRRAALVLEHSTKLQDILELPVLADACVRNGYYQEALDLAAHAAALAARFPTIQVVQDVRAEADHAVRGLLVQLLGVLRAPAKLPVLFKAAGFLRKMRVLSEAELALAFLAGRREALSLALQALELDTKGVEREHDQEAWQRYLKRYIDAWREGVHDVVTQYTTIFLDRPTSGASAPASPSASSDTLRALLPTFTTHLLTQLIDVLRAGLPHIADPTALTALLTQLTYCATSFARVGLDFRALLPPLFADAVRDGVAASFRKASAGWCKTVKEAGKPSAWLVVPGASLAVTLDTPTGPPHVPPHVLTSFPPLANYLNELLTTLNSLRLLAPADLLPALIAALDASLGDASVTLLDYARRVSDSVSEEREGQVLETAGSAWVRVFVPFVRRALVEGVYGAKVSGGEVVVDKRLQEVMGEWENWLERRSKKGRES</sequence>
<keyword evidence="4" id="KW-0813">Transport</keyword>
<accession>A0A4Y9YHT0</accession>
<dbReference type="InterPro" id="IPR016159">
    <property type="entry name" value="Cullin_repeat-like_dom_sf"/>
</dbReference>
<dbReference type="GO" id="GO:0015031">
    <property type="term" value="P:protein transport"/>
    <property type="evidence" value="ECO:0007669"/>
    <property type="project" value="UniProtKB-KW"/>
</dbReference>
<dbReference type="OrthoDB" id="1661054at2759"/>
<evidence type="ECO:0000256" key="3">
    <source>
        <dbReference type="ARBA" id="ARBA00020983"/>
    </source>
</evidence>
<protein>
    <recommendedName>
        <fullName evidence="3">Conserved oligomeric Golgi complex subunit 8</fullName>
    </recommendedName>
    <alternativeName>
        <fullName evidence="8">Component of oligomeric Golgi complex 8</fullName>
    </alternativeName>
</protein>
<comment type="similarity">
    <text evidence="2">Belongs to the COG8 family.</text>
</comment>
<dbReference type="EMBL" id="SEOQ01000486">
    <property type="protein sequence ID" value="TFY61915.1"/>
    <property type="molecule type" value="Genomic_DNA"/>
</dbReference>
<dbReference type="InterPro" id="IPR007255">
    <property type="entry name" value="COG8"/>
</dbReference>
<evidence type="ECO:0000256" key="7">
    <source>
        <dbReference type="ARBA" id="ARBA00023136"/>
    </source>
</evidence>
<dbReference type="PANTHER" id="PTHR21311:SF0">
    <property type="entry name" value="CONSERVED OLIGOMERIC GOLGI COMPLEX SUBUNIT 8"/>
    <property type="match status" value="1"/>
</dbReference>
<keyword evidence="10" id="KW-1185">Reference proteome</keyword>
<evidence type="ECO:0000256" key="1">
    <source>
        <dbReference type="ARBA" id="ARBA00004395"/>
    </source>
</evidence>
<comment type="caution">
    <text evidence="9">The sequence shown here is derived from an EMBL/GenBank/DDBJ whole genome shotgun (WGS) entry which is preliminary data.</text>
</comment>
<proteinExistence type="inferred from homology"/>
<keyword evidence="7" id="KW-0472">Membrane</keyword>
<dbReference type="GO" id="GO:0017119">
    <property type="term" value="C:Golgi transport complex"/>
    <property type="evidence" value="ECO:0007669"/>
    <property type="project" value="InterPro"/>
</dbReference>
<dbReference type="GO" id="GO:0006891">
    <property type="term" value="P:intra-Golgi vesicle-mediated transport"/>
    <property type="evidence" value="ECO:0007669"/>
    <property type="project" value="TreeGrafter"/>
</dbReference>
<comment type="subcellular location">
    <subcellularLocation>
        <location evidence="1">Golgi apparatus membrane</location>
        <topology evidence="1">Peripheral membrane protein</topology>
    </subcellularLocation>
</comment>
<evidence type="ECO:0000313" key="9">
    <source>
        <dbReference type="EMBL" id="TFY61915.1"/>
    </source>
</evidence>
<dbReference type="STRING" id="205917.A0A4Y9YHT0"/>
<dbReference type="AlphaFoldDB" id="A0A4Y9YHT0"/>
<evidence type="ECO:0000256" key="2">
    <source>
        <dbReference type="ARBA" id="ARBA00006419"/>
    </source>
</evidence>
<dbReference type="SUPFAM" id="SSF74788">
    <property type="entry name" value="Cullin repeat-like"/>
    <property type="match status" value="1"/>
</dbReference>
<gene>
    <name evidence="9" type="ORF">EVG20_g6880</name>
</gene>
<evidence type="ECO:0000313" key="10">
    <source>
        <dbReference type="Proteomes" id="UP000298327"/>
    </source>
</evidence>
<dbReference type="Proteomes" id="UP000298327">
    <property type="component" value="Unassembled WGS sequence"/>
</dbReference>
<name>A0A4Y9YHT0_9AGAM</name>
<organism evidence="9 10">
    <name type="scientific">Dentipellis fragilis</name>
    <dbReference type="NCBI Taxonomy" id="205917"/>
    <lineage>
        <taxon>Eukaryota</taxon>
        <taxon>Fungi</taxon>
        <taxon>Dikarya</taxon>
        <taxon>Basidiomycota</taxon>
        <taxon>Agaricomycotina</taxon>
        <taxon>Agaricomycetes</taxon>
        <taxon>Russulales</taxon>
        <taxon>Hericiaceae</taxon>
        <taxon>Dentipellis</taxon>
    </lineage>
</organism>
<keyword evidence="5" id="KW-0653">Protein transport</keyword>
<evidence type="ECO:0000256" key="4">
    <source>
        <dbReference type="ARBA" id="ARBA00022448"/>
    </source>
</evidence>
<evidence type="ECO:0000256" key="5">
    <source>
        <dbReference type="ARBA" id="ARBA00022927"/>
    </source>
</evidence>
<dbReference type="GO" id="GO:0000139">
    <property type="term" value="C:Golgi membrane"/>
    <property type="evidence" value="ECO:0007669"/>
    <property type="project" value="UniProtKB-SubCell"/>
</dbReference>
<keyword evidence="6" id="KW-0333">Golgi apparatus</keyword>
<dbReference type="Pfam" id="PF04124">
    <property type="entry name" value="Dor1"/>
    <property type="match status" value="1"/>
</dbReference>
<evidence type="ECO:0000256" key="8">
    <source>
        <dbReference type="ARBA" id="ARBA00031347"/>
    </source>
</evidence>
<evidence type="ECO:0000256" key="6">
    <source>
        <dbReference type="ARBA" id="ARBA00023034"/>
    </source>
</evidence>